<dbReference type="Gene3D" id="1.10.8.470">
    <property type="match status" value="1"/>
</dbReference>
<protein>
    <submittedName>
        <fullName evidence="5">GTPase, probable translation factor</fullName>
    </submittedName>
</protein>
<dbReference type="SUPFAM" id="SSF52540">
    <property type="entry name" value="P-loop containing nucleoside triphosphate hydrolases"/>
    <property type="match status" value="1"/>
</dbReference>
<dbReference type="CDD" id="cd01669">
    <property type="entry name" value="TGS_MJ1332_like"/>
    <property type="match status" value="1"/>
</dbReference>
<dbReference type="Pfam" id="PF02824">
    <property type="entry name" value="TGS"/>
    <property type="match status" value="1"/>
</dbReference>
<name>A2BK99_HYPBU</name>
<feature type="coiled-coil region" evidence="3">
    <location>
        <begin position="227"/>
        <end position="254"/>
    </location>
</feature>
<dbReference type="PANTHER" id="PTHR23305">
    <property type="entry name" value="OBG GTPASE FAMILY"/>
    <property type="match status" value="1"/>
</dbReference>
<dbReference type="InterPro" id="IPR004095">
    <property type="entry name" value="TGS"/>
</dbReference>
<dbReference type="HOGENOM" id="CLU_037276_1_0_2"/>
<proteinExistence type="predicted"/>
<dbReference type="InterPro" id="IPR006074">
    <property type="entry name" value="GTP1-OBG_CS"/>
</dbReference>
<dbReference type="RefSeq" id="WP_011821728.1">
    <property type="nucleotide sequence ID" value="NC_008818.1"/>
</dbReference>
<dbReference type="GeneID" id="4782075"/>
<dbReference type="CDD" id="cd01899">
    <property type="entry name" value="Ygr210"/>
    <property type="match status" value="1"/>
</dbReference>
<dbReference type="SUPFAM" id="SSF81271">
    <property type="entry name" value="TGS-like"/>
    <property type="match status" value="1"/>
</dbReference>
<dbReference type="PRINTS" id="PR00326">
    <property type="entry name" value="GTP1OBG"/>
</dbReference>
<dbReference type="Proteomes" id="UP000002593">
    <property type="component" value="Chromosome"/>
</dbReference>
<evidence type="ECO:0000256" key="1">
    <source>
        <dbReference type="ARBA" id="ARBA00022741"/>
    </source>
</evidence>
<dbReference type="InterPro" id="IPR006073">
    <property type="entry name" value="GTP-bd"/>
</dbReference>
<dbReference type="AlphaFoldDB" id="A2BK99"/>
<dbReference type="EMBL" id="CP000493">
    <property type="protein sequence ID" value="ABM80410.1"/>
    <property type="molecule type" value="Genomic_DNA"/>
</dbReference>
<feature type="domain" description="OBG-type G" evidence="4">
    <location>
        <begin position="6"/>
        <end position="276"/>
    </location>
</feature>
<dbReference type="InterPro" id="IPR027417">
    <property type="entry name" value="P-loop_NTPase"/>
</dbReference>
<dbReference type="InterPro" id="IPR013646">
    <property type="entry name" value="YGR210-like_G4"/>
</dbReference>
<dbReference type="InterPro" id="IPR012676">
    <property type="entry name" value="TGS-like"/>
</dbReference>
<dbReference type="InterPro" id="IPR031167">
    <property type="entry name" value="G_OBG"/>
</dbReference>
<evidence type="ECO:0000256" key="2">
    <source>
        <dbReference type="ARBA" id="ARBA00023134"/>
    </source>
</evidence>
<dbReference type="OrthoDB" id="5875at2157"/>
<evidence type="ECO:0000259" key="4">
    <source>
        <dbReference type="PROSITE" id="PS51710"/>
    </source>
</evidence>
<dbReference type="Gene3D" id="3.10.20.30">
    <property type="match status" value="1"/>
</dbReference>
<dbReference type="Gene3D" id="3.40.50.300">
    <property type="entry name" value="P-loop containing nucleotide triphosphate hydrolases"/>
    <property type="match status" value="1"/>
</dbReference>
<keyword evidence="3" id="KW-0175">Coiled coil</keyword>
<dbReference type="EnsemblBacteria" id="ABM80410">
    <property type="protein sequence ID" value="ABM80410"/>
    <property type="gene ID" value="Hbut_0550"/>
</dbReference>
<dbReference type="InterPro" id="IPR012675">
    <property type="entry name" value="Beta-grasp_dom_sf"/>
</dbReference>
<accession>A2BK99</accession>
<dbReference type="GO" id="GO:0005737">
    <property type="term" value="C:cytoplasm"/>
    <property type="evidence" value="ECO:0007669"/>
    <property type="project" value="TreeGrafter"/>
</dbReference>
<dbReference type="PROSITE" id="PS51710">
    <property type="entry name" value="G_OBG"/>
    <property type="match status" value="1"/>
</dbReference>
<dbReference type="PANTHER" id="PTHR23305:SF1">
    <property type="entry name" value="OBG-TYPE G DOMAIN-CONTAINING PROTEIN"/>
    <property type="match status" value="1"/>
</dbReference>
<keyword evidence="1" id="KW-0547">Nucleotide-binding</keyword>
<dbReference type="GO" id="GO:0016887">
    <property type="term" value="F:ATP hydrolysis activity"/>
    <property type="evidence" value="ECO:0007669"/>
    <property type="project" value="TreeGrafter"/>
</dbReference>
<dbReference type="PROSITE" id="PS00905">
    <property type="entry name" value="GTP1_OBG"/>
    <property type="match status" value="1"/>
</dbReference>
<reference evidence="5 6" key="1">
    <citation type="journal article" date="2007" name="Archaea">
        <title>The genome of Hyperthermus butylicus: a sulfur-reducing, peptide fermenting, neutrophilic Crenarchaeote growing up to 108 degrees C.</title>
        <authorList>
            <person name="Brugger K."/>
            <person name="Chen L."/>
            <person name="Stark M."/>
            <person name="Zibat A."/>
            <person name="Redder P."/>
            <person name="Ruepp A."/>
            <person name="Awayez M."/>
            <person name="She Q."/>
            <person name="Garrett R.A."/>
            <person name="Klenk H.P."/>
        </authorList>
    </citation>
    <scope>NUCLEOTIDE SEQUENCE [LARGE SCALE GENOMIC DNA]</scope>
    <source>
        <strain evidence="6">DSM 5456 / JCM 9403 / PLM1-5</strain>
    </source>
</reference>
<evidence type="ECO:0000313" key="5">
    <source>
        <dbReference type="EMBL" id="ABM80410.1"/>
    </source>
</evidence>
<dbReference type="KEGG" id="hbu:Hbut_0550"/>
<evidence type="ECO:0000256" key="3">
    <source>
        <dbReference type="SAM" id="Coils"/>
    </source>
</evidence>
<sequence length="409" mass="45209">MPPPERIAGIVGKTNVGKSTFFAAATLATVEIGNRPFVTLEPSTGVGYVRKRCIHVELGLPRCEPASGYCIDSWRFIPVKLVDIPGLIPGAHEGKGLGNKFLDAIRRADAIILVVDAAGSTDAAGNPVPPGTYDPVEEVRWLEVELEEWMYGIIKSDWQRFALRVSTTGENAVEALAQRLSGLSVRKEHVEEALEYAGLTGKSLTSWSDEDLRRFVRGLRLSKPMLVAANKADIPEAEDNIKRMQRELKEYTVVPTSAAAELALRRAARAGLIKYIPGDSDFEIIAEDKLSRQQLKALEYIRERVLKKWGSTGVQQAINKTFLELLDMIVVYPVEDPNKYTDGKGRILPDAYLVPRGTTARELAYMIHTDLGKTFLYAVNARTKMRIGEDYILQDDDVIKVVAAAAKKG</sequence>
<dbReference type="Pfam" id="PF01926">
    <property type="entry name" value="MMR_HSR1"/>
    <property type="match status" value="1"/>
</dbReference>
<gene>
    <name evidence="5" type="ordered locus">Hbut_0550</name>
</gene>
<dbReference type="eggNOG" id="arCOG00357">
    <property type="taxonomic scope" value="Archaea"/>
</dbReference>
<dbReference type="GO" id="GO:0005525">
    <property type="term" value="F:GTP binding"/>
    <property type="evidence" value="ECO:0007669"/>
    <property type="project" value="UniProtKB-KW"/>
</dbReference>
<keyword evidence="6" id="KW-1185">Reference proteome</keyword>
<keyword evidence="2" id="KW-0342">GTP-binding</keyword>
<evidence type="ECO:0000313" key="6">
    <source>
        <dbReference type="Proteomes" id="UP000002593"/>
    </source>
</evidence>
<organism evidence="5 6">
    <name type="scientific">Hyperthermus butylicus (strain DSM 5456 / JCM 9403 / PLM1-5)</name>
    <dbReference type="NCBI Taxonomy" id="415426"/>
    <lineage>
        <taxon>Archaea</taxon>
        <taxon>Thermoproteota</taxon>
        <taxon>Thermoprotei</taxon>
        <taxon>Desulfurococcales</taxon>
        <taxon>Pyrodictiaceae</taxon>
        <taxon>Hyperthermus</taxon>
    </lineage>
</organism>
<dbReference type="STRING" id="415426.Hbut_0550"/>
<dbReference type="Pfam" id="PF08438">
    <property type="entry name" value="YGR210-like_G4"/>
    <property type="match status" value="1"/>
</dbReference>
<dbReference type="NCBIfam" id="NF007171">
    <property type="entry name" value="PRK09602.1"/>
    <property type="match status" value="1"/>
</dbReference>